<evidence type="ECO:0000256" key="1">
    <source>
        <dbReference type="SAM" id="MobiDB-lite"/>
    </source>
</evidence>
<dbReference type="Proteomes" id="UP000294901">
    <property type="component" value="Unassembled WGS sequence"/>
</dbReference>
<evidence type="ECO:0000313" key="3">
    <source>
        <dbReference type="Proteomes" id="UP000294901"/>
    </source>
</evidence>
<feature type="compositionally biased region" description="Basic and acidic residues" evidence="1">
    <location>
        <begin position="135"/>
        <end position="149"/>
    </location>
</feature>
<organism evidence="2 3">
    <name type="scientific">Paractinoplanes brasiliensis</name>
    <dbReference type="NCBI Taxonomy" id="52695"/>
    <lineage>
        <taxon>Bacteria</taxon>
        <taxon>Bacillati</taxon>
        <taxon>Actinomycetota</taxon>
        <taxon>Actinomycetes</taxon>
        <taxon>Micromonosporales</taxon>
        <taxon>Micromonosporaceae</taxon>
        <taxon>Paractinoplanes</taxon>
    </lineage>
</organism>
<keyword evidence="3" id="KW-1185">Reference proteome</keyword>
<dbReference type="AlphaFoldDB" id="A0A4R6JWJ9"/>
<dbReference type="EMBL" id="SNWR01000001">
    <property type="protein sequence ID" value="TDO40242.1"/>
    <property type="molecule type" value="Genomic_DNA"/>
</dbReference>
<evidence type="ECO:0008006" key="4">
    <source>
        <dbReference type="Google" id="ProtNLM"/>
    </source>
</evidence>
<reference evidence="2 3" key="1">
    <citation type="submission" date="2019-03" db="EMBL/GenBank/DDBJ databases">
        <title>Sequencing the genomes of 1000 actinobacteria strains.</title>
        <authorList>
            <person name="Klenk H.-P."/>
        </authorList>
    </citation>
    <scope>NUCLEOTIDE SEQUENCE [LARGE SCALE GENOMIC DNA]</scope>
    <source>
        <strain evidence="2 3">DSM 43805</strain>
    </source>
</reference>
<proteinExistence type="predicted"/>
<name>A0A4R6JWJ9_9ACTN</name>
<sequence>MLAVCTTAIPRRCVAASLPPTKGNFVNRLWSRVGVRVTSVSLLAVGAAGGIYLGQDREVQQRSAEASVVAQVAVDNSQLLKQRQAEHAAARAFQRQTEANAAEKAAAAAKAAAGKAHTAERKVIAEKKAAAEAAAKKKAEEEAAAKESDSDSGSTPEFDGDIPASCDEYSGNRATGCALMLEAGFKISQFSCLEKLWKKESGWNHKATNKSSGAYGIPQALPGKKMASAGSDWKTNPATQIEWGLGYIEGRYDTPCGAWAHSQDVGWY</sequence>
<dbReference type="SUPFAM" id="SSF53955">
    <property type="entry name" value="Lysozyme-like"/>
    <property type="match status" value="1"/>
</dbReference>
<feature type="region of interest" description="Disordered" evidence="1">
    <location>
        <begin position="135"/>
        <end position="165"/>
    </location>
</feature>
<gene>
    <name evidence="2" type="ORF">C8E87_3953</name>
</gene>
<dbReference type="InterPro" id="IPR023346">
    <property type="entry name" value="Lysozyme-like_dom_sf"/>
</dbReference>
<evidence type="ECO:0000313" key="2">
    <source>
        <dbReference type="EMBL" id="TDO40242.1"/>
    </source>
</evidence>
<comment type="caution">
    <text evidence="2">The sequence shown here is derived from an EMBL/GenBank/DDBJ whole genome shotgun (WGS) entry which is preliminary data.</text>
</comment>
<accession>A0A4R6JWJ9</accession>
<protein>
    <recommendedName>
        <fullName evidence="4">Transglycosylase-like protein with SLT domain</fullName>
    </recommendedName>
</protein>